<reference evidence="2 3" key="1">
    <citation type="submission" date="2019-03" db="EMBL/GenBank/DDBJ databases">
        <title>Genomic Encyclopedia of Type Strains, Phase IV (KMG-IV): sequencing the most valuable type-strain genomes for metagenomic binning, comparative biology and taxonomic classification.</title>
        <authorList>
            <person name="Goeker M."/>
        </authorList>
    </citation>
    <scope>NUCLEOTIDE SEQUENCE [LARGE SCALE GENOMIC DNA]</scope>
    <source>
        <strain evidence="2 3">DSM 45765</strain>
    </source>
</reference>
<accession>A0A4R2QXG7</accession>
<dbReference type="Pfam" id="PF19054">
    <property type="entry name" value="DUF5753"/>
    <property type="match status" value="1"/>
</dbReference>
<dbReference type="GO" id="GO:0003677">
    <property type="term" value="F:DNA binding"/>
    <property type="evidence" value="ECO:0007669"/>
    <property type="project" value="InterPro"/>
</dbReference>
<dbReference type="Pfam" id="PF13560">
    <property type="entry name" value="HTH_31"/>
    <property type="match status" value="1"/>
</dbReference>
<name>A0A4R2QXG7_9PSEU</name>
<proteinExistence type="predicted"/>
<evidence type="ECO:0000259" key="1">
    <source>
        <dbReference type="Pfam" id="PF19054"/>
    </source>
</evidence>
<comment type="caution">
    <text evidence="2">The sequence shown here is derived from an EMBL/GenBank/DDBJ whole genome shotgun (WGS) entry which is preliminary data.</text>
</comment>
<dbReference type="Proteomes" id="UP000294911">
    <property type="component" value="Unassembled WGS sequence"/>
</dbReference>
<dbReference type="EMBL" id="SLXQ01000002">
    <property type="protein sequence ID" value="TCP54880.1"/>
    <property type="molecule type" value="Genomic_DNA"/>
</dbReference>
<sequence length="290" mass="32964">MSSKEPTTTWRQRRIARMLRAWRDKAGVRQQDVCAPLKWSTNKLHRYETTKTTPGPAEIIALAYQYGTVPDAERDRVVQLVLSTMSDRDKGLWDSYAPETVPDFFREYLETEIEASKVLNAESVIVPGLLQTANYSDALLRGEMDDGDQLMVDRRELRKQRQARLDSAENPLELHVVIHELALLARVGGAETMREQCAHLVERAELPNITVQVIPVDVGAHPGFGSNYTMLQFDHEDELVIYWENADSSIYLENDEDTESFTLKFERACSAALEPGASRELLLRHADGKF</sequence>
<protein>
    <submittedName>
        <fullName evidence="2">Helix-turn-helix protein</fullName>
    </submittedName>
</protein>
<dbReference type="AlphaFoldDB" id="A0A4R2QXG7"/>
<organism evidence="2 3">
    <name type="scientific">Tamaricihabitans halophyticus</name>
    <dbReference type="NCBI Taxonomy" id="1262583"/>
    <lineage>
        <taxon>Bacteria</taxon>
        <taxon>Bacillati</taxon>
        <taxon>Actinomycetota</taxon>
        <taxon>Actinomycetes</taxon>
        <taxon>Pseudonocardiales</taxon>
        <taxon>Pseudonocardiaceae</taxon>
        <taxon>Tamaricihabitans</taxon>
    </lineage>
</organism>
<evidence type="ECO:0000313" key="2">
    <source>
        <dbReference type="EMBL" id="TCP54880.1"/>
    </source>
</evidence>
<dbReference type="OrthoDB" id="4285266at2"/>
<dbReference type="Gene3D" id="1.10.260.40">
    <property type="entry name" value="lambda repressor-like DNA-binding domains"/>
    <property type="match status" value="1"/>
</dbReference>
<evidence type="ECO:0000313" key="3">
    <source>
        <dbReference type="Proteomes" id="UP000294911"/>
    </source>
</evidence>
<dbReference type="RefSeq" id="WP_132876287.1">
    <property type="nucleotide sequence ID" value="NZ_SLXQ01000002.1"/>
</dbReference>
<keyword evidence="3" id="KW-1185">Reference proteome</keyword>
<dbReference type="InterPro" id="IPR043917">
    <property type="entry name" value="DUF5753"/>
</dbReference>
<dbReference type="SUPFAM" id="SSF47413">
    <property type="entry name" value="lambda repressor-like DNA-binding domains"/>
    <property type="match status" value="1"/>
</dbReference>
<gene>
    <name evidence="2" type="ORF">EV191_10289</name>
</gene>
<dbReference type="InterPro" id="IPR010982">
    <property type="entry name" value="Lambda_DNA-bd_dom_sf"/>
</dbReference>
<feature type="domain" description="DUF5753" evidence="1">
    <location>
        <begin position="105"/>
        <end position="283"/>
    </location>
</feature>